<protein>
    <submittedName>
        <fullName evidence="2">Uncharacterized protein</fullName>
    </submittedName>
</protein>
<feature type="compositionally biased region" description="Polar residues" evidence="1">
    <location>
        <begin position="134"/>
        <end position="144"/>
    </location>
</feature>
<dbReference type="EMBL" id="JAPFFK010000007">
    <property type="protein sequence ID" value="KAJ6756862.1"/>
    <property type="molecule type" value="Genomic_DNA"/>
</dbReference>
<keyword evidence="3" id="KW-1185">Reference proteome</keyword>
<sequence>MAATKLPNNSWADKVRVSDASTRFTLENLPRQVAGKLKIPKEVLQESTSQWTCQEDKPQANKDDDSPMLGEKESMARESVNGSKGEAIDKQVHLDEPVETTINPQAINPTSNTNRSTTSKEAKSKGLVEDEDGNGQSQEAQRVNGTMLPPDPPWLLRAWGCLIGNFSLRGKILTSSESW</sequence>
<organism evidence="2 3">
    <name type="scientific">Salix purpurea</name>
    <name type="common">Purple osier willow</name>
    <dbReference type="NCBI Taxonomy" id="77065"/>
    <lineage>
        <taxon>Eukaryota</taxon>
        <taxon>Viridiplantae</taxon>
        <taxon>Streptophyta</taxon>
        <taxon>Embryophyta</taxon>
        <taxon>Tracheophyta</taxon>
        <taxon>Spermatophyta</taxon>
        <taxon>Magnoliopsida</taxon>
        <taxon>eudicotyledons</taxon>
        <taxon>Gunneridae</taxon>
        <taxon>Pentapetalae</taxon>
        <taxon>rosids</taxon>
        <taxon>fabids</taxon>
        <taxon>Malpighiales</taxon>
        <taxon>Salicaceae</taxon>
        <taxon>Saliceae</taxon>
        <taxon>Salix</taxon>
    </lineage>
</organism>
<feature type="compositionally biased region" description="Low complexity" evidence="1">
    <location>
        <begin position="108"/>
        <end position="117"/>
    </location>
</feature>
<gene>
    <name evidence="2" type="ORF">OIU79_029110</name>
</gene>
<evidence type="ECO:0000313" key="2">
    <source>
        <dbReference type="EMBL" id="KAJ6756862.1"/>
    </source>
</evidence>
<dbReference type="Proteomes" id="UP001151532">
    <property type="component" value="Chromosome 16"/>
</dbReference>
<evidence type="ECO:0000313" key="3">
    <source>
        <dbReference type="Proteomes" id="UP001151532"/>
    </source>
</evidence>
<reference evidence="2" key="1">
    <citation type="submission" date="2022-11" db="EMBL/GenBank/DDBJ databases">
        <authorList>
            <person name="Hyden B.L."/>
            <person name="Feng K."/>
            <person name="Yates T."/>
            <person name="Jawdy S."/>
            <person name="Smart L.B."/>
            <person name="Muchero W."/>
        </authorList>
    </citation>
    <scope>NUCLEOTIDE SEQUENCE</scope>
    <source>
        <tissue evidence="2">Shoot tip</tissue>
    </source>
</reference>
<comment type="caution">
    <text evidence="2">The sequence shown here is derived from an EMBL/GenBank/DDBJ whole genome shotgun (WGS) entry which is preliminary data.</text>
</comment>
<feature type="compositionally biased region" description="Basic and acidic residues" evidence="1">
    <location>
        <begin position="118"/>
        <end position="128"/>
    </location>
</feature>
<feature type="compositionally biased region" description="Basic and acidic residues" evidence="1">
    <location>
        <begin position="54"/>
        <end position="76"/>
    </location>
</feature>
<evidence type="ECO:0000256" key="1">
    <source>
        <dbReference type="SAM" id="MobiDB-lite"/>
    </source>
</evidence>
<accession>A0A9Q0VY23</accession>
<feature type="region of interest" description="Disordered" evidence="1">
    <location>
        <begin position="45"/>
        <end position="148"/>
    </location>
</feature>
<proteinExistence type="predicted"/>
<feature type="compositionally biased region" description="Basic and acidic residues" evidence="1">
    <location>
        <begin position="86"/>
        <end position="96"/>
    </location>
</feature>
<dbReference type="AlphaFoldDB" id="A0A9Q0VY23"/>
<name>A0A9Q0VY23_SALPP</name>
<reference evidence="2" key="2">
    <citation type="journal article" date="2023" name="Int. J. Mol. Sci.">
        <title>De Novo Assembly and Annotation of 11 Diverse Shrub Willow (Salix) Genomes Reveals Novel Gene Organization in Sex-Linked Regions.</title>
        <authorList>
            <person name="Hyden B."/>
            <person name="Feng K."/>
            <person name="Yates T.B."/>
            <person name="Jawdy S."/>
            <person name="Cereghino C."/>
            <person name="Smart L.B."/>
            <person name="Muchero W."/>
        </authorList>
    </citation>
    <scope>NUCLEOTIDE SEQUENCE</scope>
    <source>
        <tissue evidence="2">Shoot tip</tissue>
    </source>
</reference>